<comment type="caution">
    <text evidence="3">The sequence shown here is derived from an EMBL/GenBank/DDBJ whole genome shotgun (WGS) entry which is preliminary data.</text>
</comment>
<accession>A0ABU7KYM3</accession>
<feature type="transmembrane region" description="Helical" evidence="2">
    <location>
        <begin position="94"/>
        <end position="116"/>
    </location>
</feature>
<sequence>MATVPRPSPSTRDRIRPDPVQDDRSMAELVSEVTTDLQTLFRQELALAKAELREEAAKAGKAAGLLSGAGFAGYMTVVLLSLAAVFGLAELIGLGWSALVVAVLWAIAGAVMFFMGRSRMREVSPRPDRTIETLKEDARWAKHPTG</sequence>
<evidence type="ECO:0000313" key="3">
    <source>
        <dbReference type="EMBL" id="MEE2054365.1"/>
    </source>
</evidence>
<reference evidence="3 4" key="1">
    <citation type="submission" date="2023-07" db="EMBL/GenBank/DDBJ databases">
        <authorList>
            <person name="Girao M."/>
            <person name="Carvalho M.F."/>
        </authorList>
    </citation>
    <scope>NUCLEOTIDE SEQUENCE [LARGE SCALE GENOMIC DNA]</scope>
    <source>
        <strain evidence="3 4">66/93</strain>
    </source>
</reference>
<dbReference type="InterPro" id="IPR009937">
    <property type="entry name" value="Phage_holin_3_6"/>
</dbReference>
<dbReference type="RefSeq" id="WP_330161215.1">
    <property type="nucleotide sequence ID" value="NZ_BAAAJA010000003.1"/>
</dbReference>
<dbReference type="Pfam" id="PF07332">
    <property type="entry name" value="Phage_holin_3_6"/>
    <property type="match status" value="1"/>
</dbReference>
<evidence type="ECO:0000313" key="4">
    <source>
        <dbReference type="Proteomes" id="UP001348641"/>
    </source>
</evidence>
<protein>
    <submittedName>
        <fullName evidence="3">Phage holin family protein</fullName>
    </submittedName>
</protein>
<evidence type="ECO:0000256" key="2">
    <source>
        <dbReference type="SAM" id="Phobius"/>
    </source>
</evidence>
<feature type="transmembrane region" description="Helical" evidence="2">
    <location>
        <begin position="62"/>
        <end position="88"/>
    </location>
</feature>
<evidence type="ECO:0000256" key="1">
    <source>
        <dbReference type="SAM" id="MobiDB-lite"/>
    </source>
</evidence>
<dbReference type="EMBL" id="JAUUCC010000107">
    <property type="protein sequence ID" value="MEE2054365.1"/>
    <property type="molecule type" value="Genomic_DNA"/>
</dbReference>
<name>A0ABU7KYM3_9ACTN</name>
<proteinExistence type="predicted"/>
<feature type="region of interest" description="Disordered" evidence="1">
    <location>
        <begin position="1"/>
        <end position="22"/>
    </location>
</feature>
<gene>
    <name evidence="3" type="ORF">Q8A49_28090</name>
</gene>
<keyword evidence="2" id="KW-0472">Membrane</keyword>
<feature type="compositionally biased region" description="Basic and acidic residues" evidence="1">
    <location>
        <begin position="11"/>
        <end position="22"/>
    </location>
</feature>
<keyword evidence="2" id="KW-0812">Transmembrane</keyword>
<dbReference type="Proteomes" id="UP001348641">
    <property type="component" value="Unassembled WGS sequence"/>
</dbReference>
<organism evidence="3 4">
    <name type="scientific">Nocardiopsis tropica</name>
    <dbReference type="NCBI Taxonomy" id="109330"/>
    <lineage>
        <taxon>Bacteria</taxon>
        <taxon>Bacillati</taxon>
        <taxon>Actinomycetota</taxon>
        <taxon>Actinomycetes</taxon>
        <taxon>Streptosporangiales</taxon>
        <taxon>Nocardiopsidaceae</taxon>
        <taxon>Nocardiopsis</taxon>
    </lineage>
</organism>
<keyword evidence="2" id="KW-1133">Transmembrane helix</keyword>